<accession>A0AAN0RHY0</accession>
<dbReference type="InterPro" id="IPR017972">
    <property type="entry name" value="Cyt_P450_CS"/>
</dbReference>
<comment type="function">
    <text evidence="7">Cytochromes P450 are a group of heme-thiolate monooxygenases. They oxidize a variety of structurally unrelated compounds, including steroids, fatty acids, and xenobiotics.</text>
</comment>
<dbReference type="PRINTS" id="PR00359">
    <property type="entry name" value="BP450"/>
</dbReference>
<evidence type="ECO:0000313" key="10">
    <source>
        <dbReference type="Proteomes" id="UP000028680"/>
    </source>
</evidence>
<evidence type="ECO:0000256" key="6">
    <source>
        <dbReference type="ARBA" id="ARBA00023033"/>
    </source>
</evidence>
<dbReference type="PANTHER" id="PTHR46696">
    <property type="entry name" value="P450, PUTATIVE (EUROFUNG)-RELATED"/>
    <property type="match status" value="1"/>
</dbReference>
<dbReference type="InterPro" id="IPR002397">
    <property type="entry name" value="Cyt_P450_B"/>
</dbReference>
<dbReference type="SUPFAM" id="SSF48264">
    <property type="entry name" value="Cytochrome P450"/>
    <property type="match status" value="1"/>
</dbReference>
<reference evidence="9 10" key="1">
    <citation type="journal article" date="2014" name="ISME J.">
        <title>Adaptation of an abundant Roseobacter RCA organism to pelagic systems revealed by genomic and transcriptomic analyses.</title>
        <authorList>
            <person name="Voget S."/>
            <person name="Wemheuer B."/>
            <person name="Brinkhoff T."/>
            <person name="Vollmers J."/>
            <person name="Dietrich S."/>
            <person name="Giebel H.A."/>
            <person name="Beardsley C."/>
            <person name="Sardemann C."/>
            <person name="Bakenhus I."/>
            <person name="Billerbeck S."/>
            <person name="Daniel R."/>
            <person name="Simon M."/>
        </authorList>
    </citation>
    <scope>NUCLEOTIDE SEQUENCE [LARGE SCALE GENOMIC DNA]</scope>
    <source>
        <strain evidence="9 10">RCA23</strain>
    </source>
</reference>
<gene>
    <name evidence="9" type="ORF">RCA23_c09530</name>
</gene>
<dbReference type="GO" id="GO:0020037">
    <property type="term" value="F:heme binding"/>
    <property type="evidence" value="ECO:0007669"/>
    <property type="project" value="InterPro"/>
</dbReference>
<comment type="similarity">
    <text evidence="1 8">Belongs to the cytochrome P450 family.</text>
</comment>
<keyword evidence="6 8" id="KW-0503">Monooxygenase</keyword>
<dbReference type="PANTHER" id="PTHR46696:SF4">
    <property type="entry name" value="BIOTIN BIOSYNTHESIS CYTOCHROME P450"/>
    <property type="match status" value="1"/>
</dbReference>
<dbReference type="GO" id="GO:0006707">
    <property type="term" value="P:cholesterol catabolic process"/>
    <property type="evidence" value="ECO:0007669"/>
    <property type="project" value="TreeGrafter"/>
</dbReference>
<dbReference type="PRINTS" id="PR00385">
    <property type="entry name" value="P450"/>
</dbReference>
<dbReference type="FunFam" id="1.10.630.10:FF:000018">
    <property type="entry name" value="Cytochrome P450 monooxygenase"/>
    <property type="match status" value="1"/>
</dbReference>
<evidence type="ECO:0000256" key="8">
    <source>
        <dbReference type="RuleBase" id="RU000461"/>
    </source>
</evidence>
<dbReference type="EMBL" id="CP003984">
    <property type="protein sequence ID" value="AII86508.1"/>
    <property type="molecule type" value="Genomic_DNA"/>
</dbReference>
<proteinExistence type="inferred from homology"/>
<evidence type="ECO:0000256" key="5">
    <source>
        <dbReference type="ARBA" id="ARBA00023004"/>
    </source>
</evidence>
<evidence type="ECO:0000256" key="3">
    <source>
        <dbReference type="ARBA" id="ARBA00022723"/>
    </source>
</evidence>
<evidence type="ECO:0000313" key="9">
    <source>
        <dbReference type="EMBL" id="AII86508.1"/>
    </source>
</evidence>
<keyword evidence="2 8" id="KW-0349">Heme</keyword>
<organism evidence="9 10">
    <name type="scientific">Planktomarina temperata RCA23</name>
    <dbReference type="NCBI Taxonomy" id="666509"/>
    <lineage>
        <taxon>Bacteria</taxon>
        <taxon>Pseudomonadati</taxon>
        <taxon>Pseudomonadota</taxon>
        <taxon>Alphaproteobacteria</taxon>
        <taxon>Rhodobacterales</taxon>
        <taxon>Paracoccaceae</taxon>
        <taxon>Planktomarina</taxon>
    </lineage>
</organism>
<dbReference type="RefSeq" id="WP_044049350.1">
    <property type="nucleotide sequence ID" value="NZ_CP003984.1"/>
</dbReference>
<keyword evidence="10" id="KW-1185">Reference proteome</keyword>
<dbReference type="InterPro" id="IPR036396">
    <property type="entry name" value="Cyt_P450_sf"/>
</dbReference>
<dbReference type="GO" id="GO:0005506">
    <property type="term" value="F:iron ion binding"/>
    <property type="evidence" value="ECO:0007669"/>
    <property type="project" value="InterPro"/>
</dbReference>
<dbReference type="GeneID" id="93367784"/>
<evidence type="ECO:0000256" key="2">
    <source>
        <dbReference type="ARBA" id="ARBA00022617"/>
    </source>
</evidence>
<evidence type="ECO:0000256" key="1">
    <source>
        <dbReference type="ARBA" id="ARBA00010617"/>
    </source>
</evidence>
<dbReference type="Gene3D" id="1.10.630.10">
    <property type="entry name" value="Cytochrome P450"/>
    <property type="match status" value="1"/>
</dbReference>
<keyword evidence="3 8" id="KW-0479">Metal-binding</keyword>
<dbReference type="InterPro" id="IPR001128">
    <property type="entry name" value="Cyt_P450"/>
</dbReference>
<keyword evidence="5 8" id="KW-0408">Iron</keyword>
<dbReference type="GO" id="GO:0008395">
    <property type="term" value="F:steroid hydroxylase activity"/>
    <property type="evidence" value="ECO:0007669"/>
    <property type="project" value="TreeGrafter"/>
</dbReference>
<dbReference type="GO" id="GO:0036199">
    <property type="term" value="F:cholest-4-en-3-one 26-monooxygenase activity"/>
    <property type="evidence" value="ECO:0007669"/>
    <property type="project" value="TreeGrafter"/>
</dbReference>
<dbReference type="CDD" id="cd20625">
    <property type="entry name" value="CYP164-like"/>
    <property type="match status" value="1"/>
</dbReference>
<keyword evidence="4 8" id="KW-0560">Oxidoreductase</keyword>
<protein>
    <submittedName>
        <fullName evidence="9">Cytochrome P450</fullName>
    </submittedName>
</protein>
<evidence type="ECO:0000256" key="4">
    <source>
        <dbReference type="ARBA" id="ARBA00023002"/>
    </source>
</evidence>
<dbReference type="Proteomes" id="UP000028680">
    <property type="component" value="Chromosome"/>
</dbReference>
<dbReference type="Pfam" id="PF00067">
    <property type="entry name" value="p450"/>
    <property type="match status" value="2"/>
</dbReference>
<evidence type="ECO:0000256" key="7">
    <source>
        <dbReference type="ARBA" id="ARBA00043906"/>
    </source>
</evidence>
<dbReference type="KEGG" id="ptp:RCA23_c09530"/>
<dbReference type="AlphaFoldDB" id="A0AAN0RHY0"/>
<name>A0AAN0RHY0_9RHOB</name>
<sequence>MKIFKQSPTDTSFVQNPYPAYDRARAMGDLVWWDDYKMPAAVSYRAVRGLLTNRKFGREALTAPQCPAHLADWQANESHSMLELEPPRHSRLRGLVLRAFTSKKVAAMAPQITETCHRLIDAFPAQPFDFLNAFARPLPVHIIAKLLGVPTDRSSDLLSWSNAMVAMYQSNRSYEVEIAANQATLEFTAFLDSYIAHRRSQPRDDLLSDLIAAEEAGEKLTGAELISTCILLLNAGHEATVHTLGNALKTLLPSPHREVTPQLVEEVLRFDPPLHLFTRFAYEDTTCFGFDIHKGQEVACLLAAANRDPAFVENPHVFDPHRKSTAHQSFGAGLHFCVGAPLARLEISLSLQLLFDRCPNLHISQAPTYANSYHFHGLDALMVQT</sequence>
<dbReference type="PROSITE" id="PS00086">
    <property type="entry name" value="CYTOCHROME_P450"/>
    <property type="match status" value="1"/>
</dbReference>